<evidence type="ECO:0000256" key="2">
    <source>
        <dbReference type="SAM" id="MobiDB-lite"/>
    </source>
</evidence>
<dbReference type="PANTHER" id="PTHR36842">
    <property type="entry name" value="PROTEIN TOLB HOMOLOG"/>
    <property type="match status" value="1"/>
</dbReference>
<dbReference type="AlphaFoldDB" id="A0A1H3GUN6"/>
<dbReference type="Pfam" id="PF07676">
    <property type="entry name" value="PD40"/>
    <property type="match status" value="1"/>
</dbReference>
<comment type="similarity">
    <text evidence="1">Belongs to the TolB family.</text>
</comment>
<dbReference type="RefSeq" id="WP_091154528.1">
    <property type="nucleotide sequence ID" value="NZ_FNOT01000004.1"/>
</dbReference>
<accession>A0A1H3GUN6</accession>
<organism evidence="3 4">
    <name type="scientific">Geodermatophilus africanus</name>
    <dbReference type="NCBI Taxonomy" id="1137993"/>
    <lineage>
        <taxon>Bacteria</taxon>
        <taxon>Bacillati</taxon>
        <taxon>Actinomycetota</taxon>
        <taxon>Actinomycetes</taxon>
        <taxon>Geodermatophilales</taxon>
        <taxon>Geodermatophilaceae</taxon>
        <taxon>Geodermatophilus</taxon>
    </lineage>
</organism>
<sequence length="136" mass="14225">MYWGTDTPDLDGDGHLYSLPVDGSGGAVQLTDVAGNADPVFSPEGTEIAFRRAAGEESRIYVMAADGSAERPVTPRGGFDQDPTWSPDGQSIAFKSNRPGDHPGDQVWVVGLSGDGLRQLGAPDGVAVNAPAWSNR</sequence>
<feature type="region of interest" description="Disordered" evidence="2">
    <location>
        <begin position="66"/>
        <end position="104"/>
    </location>
</feature>
<dbReference type="InterPro" id="IPR011042">
    <property type="entry name" value="6-blade_b-propeller_TolB-like"/>
</dbReference>
<evidence type="ECO:0000256" key="1">
    <source>
        <dbReference type="ARBA" id="ARBA00009820"/>
    </source>
</evidence>
<reference evidence="4" key="1">
    <citation type="submission" date="2016-10" db="EMBL/GenBank/DDBJ databases">
        <authorList>
            <person name="Varghese N."/>
            <person name="Submissions S."/>
        </authorList>
    </citation>
    <scope>NUCLEOTIDE SEQUENCE [LARGE SCALE GENOMIC DNA]</scope>
    <source>
        <strain evidence="4">DSM 45422</strain>
    </source>
</reference>
<keyword evidence="4" id="KW-1185">Reference proteome</keyword>
<dbReference type="STRING" id="1137993.SAMN05660209_02003"/>
<evidence type="ECO:0000313" key="3">
    <source>
        <dbReference type="EMBL" id="SDY06358.1"/>
    </source>
</evidence>
<dbReference type="OrthoDB" id="9808778at2"/>
<dbReference type="SUPFAM" id="SSF82171">
    <property type="entry name" value="DPP6 N-terminal domain-like"/>
    <property type="match status" value="1"/>
</dbReference>
<dbReference type="Proteomes" id="UP000198921">
    <property type="component" value="Unassembled WGS sequence"/>
</dbReference>
<name>A0A1H3GUN6_9ACTN</name>
<dbReference type="EMBL" id="FNOT01000004">
    <property type="protein sequence ID" value="SDY06358.1"/>
    <property type="molecule type" value="Genomic_DNA"/>
</dbReference>
<dbReference type="PANTHER" id="PTHR36842:SF1">
    <property type="entry name" value="PROTEIN TOLB"/>
    <property type="match status" value="1"/>
</dbReference>
<gene>
    <name evidence="3" type="ORF">SAMN05660209_02003</name>
</gene>
<dbReference type="Gene3D" id="2.120.10.30">
    <property type="entry name" value="TolB, C-terminal domain"/>
    <property type="match status" value="1"/>
</dbReference>
<evidence type="ECO:0000313" key="4">
    <source>
        <dbReference type="Proteomes" id="UP000198921"/>
    </source>
</evidence>
<protein>
    <submittedName>
        <fullName evidence="3">WD40-like Beta Propeller Repeat</fullName>
    </submittedName>
</protein>
<proteinExistence type="inferred from homology"/>
<dbReference type="InterPro" id="IPR011659">
    <property type="entry name" value="WD40"/>
</dbReference>